<proteinExistence type="predicted"/>
<evidence type="ECO:0000313" key="2">
    <source>
        <dbReference type="Proteomes" id="UP000799424"/>
    </source>
</evidence>
<reference evidence="1" key="1">
    <citation type="journal article" date="2020" name="Stud. Mycol.">
        <title>101 Dothideomycetes genomes: a test case for predicting lifestyles and emergence of pathogens.</title>
        <authorList>
            <person name="Haridas S."/>
            <person name="Albert R."/>
            <person name="Binder M."/>
            <person name="Bloem J."/>
            <person name="Labutti K."/>
            <person name="Salamov A."/>
            <person name="Andreopoulos B."/>
            <person name="Baker S."/>
            <person name="Barry K."/>
            <person name="Bills G."/>
            <person name="Bluhm B."/>
            <person name="Cannon C."/>
            <person name="Castanera R."/>
            <person name="Culley D."/>
            <person name="Daum C."/>
            <person name="Ezra D."/>
            <person name="Gonzalez J."/>
            <person name="Henrissat B."/>
            <person name="Kuo A."/>
            <person name="Liang C."/>
            <person name="Lipzen A."/>
            <person name="Lutzoni F."/>
            <person name="Magnuson J."/>
            <person name="Mondo S."/>
            <person name="Nolan M."/>
            <person name="Ohm R."/>
            <person name="Pangilinan J."/>
            <person name="Park H.-J."/>
            <person name="Ramirez L."/>
            <person name="Alfaro M."/>
            <person name="Sun H."/>
            <person name="Tritt A."/>
            <person name="Yoshinaga Y."/>
            <person name="Zwiers L.-H."/>
            <person name="Turgeon B."/>
            <person name="Goodwin S."/>
            <person name="Spatafora J."/>
            <person name="Crous P."/>
            <person name="Grigoriev I."/>
        </authorList>
    </citation>
    <scope>NUCLEOTIDE SEQUENCE</scope>
    <source>
        <strain evidence="1">CBS 113818</strain>
    </source>
</reference>
<dbReference type="EMBL" id="MU006266">
    <property type="protein sequence ID" value="KAF2818055.1"/>
    <property type="molecule type" value="Genomic_DNA"/>
</dbReference>
<dbReference type="Proteomes" id="UP000799424">
    <property type="component" value="Unassembled WGS sequence"/>
</dbReference>
<name>A0A6A6ZCM9_9PLEO</name>
<accession>A0A6A6ZCM9</accession>
<gene>
    <name evidence="1" type="ORF">CC86DRAFT_182919</name>
</gene>
<keyword evidence="2" id="KW-1185">Reference proteome</keyword>
<protein>
    <submittedName>
        <fullName evidence="1">Uncharacterized protein</fullName>
    </submittedName>
</protein>
<evidence type="ECO:0000313" key="1">
    <source>
        <dbReference type="EMBL" id="KAF2818055.1"/>
    </source>
</evidence>
<dbReference type="AlphaFoldDB" id="A0A6A6ZCM9"/>
<sequence>MPSSKSLEERAHGTRHHEPISAASIQTLCYQCLHDPQAFFKPWSLLVEDIENSQHGNVAIEASPGSYGSEDSIRLIFHALLFHDMVLGQSGRRKLDAKLPRGRGLKILVQHAWRMLTGKALSAPITEKLIDYVKVGNMCDLIGASIGEISWFLFPLYILERKRFLNNKQLVVLKSKIRHQNLLDQAAKNVREFQLSQRCPLIPKRKYLHGMHGTTRRLKPLTVEPVRYQAEDTSTNTKNGPSSPTRVALIDDLDPLPSDLWDNIFCTPPKPMHWNNNLLYSALQPLPSEKWDYLFHHPPPQSGCPNDDPLPNTLLVPHEVWDTLFISPQDESMQPLHPARKYASLSSNYLPPRKTQHPL</sequence>
<organism evidence="1 2">
    <name type="scientific">Ophiobolus disseminans</name>
    <dbReference type="NCBI Taxonomy" id="1469910"/>
    <lineage>
        <taxon>Eukaryota</taxon>
        <taxon>Fungi</taxon>
        <taxon>Dikarya</taxon>
        <taxon>Ascomycota</taxon>
        <taxon>Pezizomycotina</taxon>
        <taxon>Dothideomycetes</taxon>
        <taxon>Pleosporomycetidae</taxon>
        <taxon>Pleosporales</taxon>
        <taxon>Pleosporineae</taxon>
        <taxon>Phaeosphaeriaceae</taxon>
        <taxon>Ophiobolus</taxon>
    </lineage>
</organism>
<dbReference type="OrthoDB" id="10475488at2759"/>